<keyword evidence="6 12" id="KW-0479">Metal-binding</keyword>
<accession>A0A1V5SFZ8</accession>
<reference evidence="16" key="1">
    <citation type="submission" date="2017-02" db="EMBL/GenBank/DDBJ databases">
        <title>Delving into the versatile metabolic prowess of the omnipresent phylum Bacteroidetes.</title>
        <authorList>
            <person name="Nobu M.K."/>
            <person name="Mei R."/>
            <person name="Narihiro T."/>
            <person name="Kuroda K."/>
            <person name="Liu W.-T."/>
        </authorList>
    </citation>
    <scope>NUCLEOTIDE SEQUENCE</scope>
    <source>
        <strain evidence="16">ADurb.Bin280</strain>
    </source>
</reference>
<evidence type="ECO:0000256" key="9">
    <source>
        <dbReference type="ARBA" id="ARBA00022840"/>
    </source>
</evidence>
<evidence type="ECO:0000256" key="1">
    <source>
        <dbReference type="ARBA" id="ARBA00001946"/>
    </source>
</evidence>
<evidence type="ECO:0000256" key="7">
    <source>
        <dbReference type="ARBA" id="ARBA00022741"/>
    </source>
</evidence>
<comment type="subcellular location">
    <subcellularLocation>
        <location evidence="12">Cytoplasm</location>
    </subcellularLocation>
</comment>
<dbReference type="PROSITE" id="PS51374">
    <property type="entry name" value="NDPK_LIKE"/>
    <property type="match status" value="1"/>
</dbReference>
<feature type="domain" description="Nucleoside diphosphate kinase-like" evidence="15">
    <location>
        <begin position="1"/>
        <end position="138"/>
    </location>
</feature>
<comment type="subunit">
    <text evidence="12">Homotetramer.</text>
</comment>
<evidence type="ECO:0000256" key="6">
    <source>
        <dbReference type="ARBA" id="ARBA00022723"/>
    </source>
</evidence>
<dbReference type="InterPro" id="IPR034907">
    <property type="entry name" value="NDK-like_dom"/>
</dbReference>
<dbReference type="PRINTS" id="PR01243">
    <property type="entry name" value="NUCDPKINASE"/>
</dbReference>
<dbReference type="GO" id="GO:0005737">
    <property type="term" value="C:cytoplasm"/>
    <property type="evidence" value="ECO:0007669"/>
    <property type="project" value="UniProtKB-SubCell"/>
</dbReference>
<dbReference type="GO" id="GO:0046872">
    <property type="term" value="F:metal ion binding"/>
    <property type="evidence" value="ECO:0007669"/>
    <property type="project" value="UniProtKB-KW"/>
</dbReference>
<feature type="binding site" evidence="12">
    <location>
        <position position="57"/>
    </location>
    <ligand>
        <name>ATP</name>
        <dbReference type="ChEBI" id="CHEBI:30616"/>
    </ligand>
</feature>
<dbReference type="FunFam" id="3.30.70.141:FF:000003">
    <property type="entry name" value="Nucleoside diphosphate kinase"/>
    <property type="match status" value="1"/>
</dbReference>
<dbReference type="GO" id="GO:0005524">
    <property type="term" value="F:ATP binding"/>
    <property type="evidence" value="ECO:0007669"/>
    <property type="project" value="UniProtKB-UniRule"/>
</dbReference>
<dbReference type="InterPro" id="IPR036850">
    <property type="entry name" value="NDK-like_dom_sf"/>
</dbReference>
<comment type="cofactor">
    <cofactor evidence="1 12">
        <name>Mg(2+)</name>
        <dbReference type="ChEBI" id="CHEBI:18420"/>
    </cofactor>
</comment>
<dbReference type="CDD" id="cd04413">
    <property type="entry name" value="NDPk_I"/>
    <property type="match status" value="1"/>
</dbReference>
<comment type="catalytic activity">
    <reaction evidence="12">
        <text>a 2'-deoxyribonucleoside 5'-diphosphate + ATP = a 2'-deoxyribonucleoside 5'-triphosphate + ADP</text>
        <dbReference type="Rhea" id="RHEA:44640"/>
        <dbReference type="ChEBI" id="CHEBI:30616"/>
        <dbReference type="ChEBI" id="CHEBI:61560"/>
        <dbReference type="ChEBI" id="CHEBI:73316"/>
        <dbReference type="ChEBI" id="CHEBI:456216"/>
        <dbReference type="EC" id="2.7.4.6"/>
    </reaction>
</comment>
<comment type="caution">
    <text evidence="16">The sequence shown here is derived from an EMBL/GenBank/DDBJ whole genome shotgun (WGS) entry which is preliminary data.</text>
</comment>
<dbReference type="GO" id="GO:0006228">
    <property type="term" value="P:UTP biosynthetic process"/>
    <property type="evidence" value="ECO:0007669"/>
    <property type="project" value="UniProtKB-UniRule"/>
</dbReference>
<protein>
    <recommendedName>
        <fullName evidence="4 12">Nucleoside diphosphate kinase</fullName>
        <shortName evidence="12">NDK</shortName>
        <shortName evidence="12">NDP kinase</shortName>
        <ecNumber evidence="3 12">2.7.4.6</ecNumber>
    </recommendedName>
    <alternativeName>
        <fullName evidence="12">Nucleoside-2-P kinase</fullName>
    </alternativeName>
</protein>
<dbReference type="InterPro" id="IPR001564">
    <property type="entry name" value="Nucleoside_diP_kinase"/>
</dbReference>
<dbReference type="NCBIfam" id="NF001908">
    <property type="entry name" value="PRK00668.1"/>
    <property type="match status" value="1"/>
</dbReference>
<keyword evidence="10 12" id="KW-0460">Magnesium</keyword>
<feature type="active site" description="Pros-phosphohistidine intermediate" evidence="12">
    <location>
        <position position="115"/>
    </location>
</feature>
<dbReference type="HAMAP" id="MF_00451">
    <property type="entry name" value="NDP_kinase"/>
    <property type="match status" value="1"/>
</dbReference>
<keyword evidence="5 12" id="KW-0808">Transferase</keyword>
<dbReference type="PANTHER" id="PTHR11349">
    <property type="entry name" value="NUCLEOSIDE DIPHOSPHATE KINASE"/>
    <property type="match status" value="1"/>
</dbReference>
<keyword evidence="11 12" id="KW-0546">Nucleotide metabolism</keyword>
<evidence type="ECO:0000256" key="2">
    <source>
        <dbReference type="ARBA" id="ARBA00008142"/>
    </source>
</evidence>
<evidence type="ECO:0000256" key="4">
    <source>
        <dbReference type="ARBA" id="ARBA00017632"/>
    </source>
</evidence>
<feature type="binding site" evidence="12">
    <location>
        <position position="91"/>
    </location>
    <ligand>
        <name>ATP</name>
        <dbReference type="ChEBI" id="CHEBI:30616"/>
    </ligand>
</feature>
<dbReference type="GO" id="GO:0006241">
    <property type="term" value="P:CTP biosynthetic process"/>
    <property type="evidence" value="ECO:0007669"/>
    <property type="project" value="UniProtKB-UniRule"/>
</dbReference>
<dbReference type="Gene3D" id="3.30.70.141">
    <property type="entry name" value="Nucleoside diphosphate kinase-like domain"/>
    <property type="match status" value="1"/>
</dbReference>
<comment type="catalytic activity">
    <reaction evidence="12">
        <text>a ribonucleoside 5'-diphosphate + ATP = a ribonucleoside 5'-triphosphate + ADP</text>
        <dbReference type="Rhea" id="RHEA:18113"/>
        <dbReference type="ChEBI" id="CHEBI:30616"/>
        <dbReference type="ChEBI" id="CHEBI:57930"/>
        <dbReference type="ChEBI" id="CHEBI:61557"/>
        <dbReference type="ChEBI" id="CHEBI:456216"/>
        <dbReference type="EC" id="2.7.4.6"/>
    </reaction>
</comment>
<comment type="similarity">
    <text evidence="2 12 13 14">Belongs to the NDK family.</text>
</comment>
<organism evidence="16">
    <name type="scientific">candidate division WS2 bacterium ADurb.Bin280</name>
    <dbReference type="NCBI Taxonomy" id="1852829"/>
    <lineage>
        <taxon>Bacteria</taxon>
        <taxon>candidate division WS2</taxon>
    </lineage>
</organism>
<feature type="binding site" evidence="12">
    <location>
        <position position="102"/>
    </location>
    <ligand>
        <name>ATP</name>
        <dbReference type="ChEBI" id="CHEBI:30616"/>
    </ligand>
</feature>
<name>A0A1V5SFZ8_9BACT</name>
<evidence type="ECO:0000256" key="12">
    <source>
        <dbReference type="HAMAP-Rule" id="MF_00451"/>
    </source>
</evidence>
<dbReference type="EMBL" id="MWBO01000003">
    <property type="protein sequence ID" value="OQA53428.1"/>
    <property type="molecule type" value="Genomic_DNA"/>
</dbReference>
<dbReference type="SUPFAM" id="SSF54919">
    <property type="entry name" value="Nucleoside diphosphate kinase, NDK"/>
    <property type="match status" value="1"/>
</dbReference>
<comment type="function">
    <text evidence="12">Major role in the synthesis of nucleoside triphosphates other than ATP. The ATP gamma phosphate is transferred to the NDP beta phosphate via a ping-pong mechanism, using a phosphorylated active-site intermediate.</text>
</comment>
<dbReference type="Pfam" id="PF00334">
    <property type="entry name" value="NDK"/>
    <property type="match status" value="1"/>
</dbReference>
<evidence type="ECO:0000256" key="13">
    <source>
        <dbReference type="PROSITE-ProRule" id="PRU00706"/>
    </source>
</evidence>
<evidence type="ECO:0000256" key="10">
    <source>
        <dbReference type="ARBA" id="ARBA00022842"/>
    </source>
</evidence>
<evidence type="ECO:0000256" key="5">
    <source>
        <dbReference type="ARBA" id="ARBA00022679"/>
    </source>
</evidence>
<feature type="binding site" evidence="12">
    <location>
        <position position="9"/>
    </location>
    <ligand>
        <name>ATP</name>
        <dbReference type="ChEBI" id="CHEBI:30616"/>
    </ligand>
</feature>
<keyword evidence="12" id="KW-0597">Phosphoprotein</keyword>
<dbReference type="AlphaFoldDB" id="A0A1V5SFZ8"/>
<dbReference type="SMART" id="SM00562">
    <property type="entry name" value="NDK"/>
    <property type="match status" value="1"/>
</dbReference>
<keyword evidence="8 12" id="KW-0418">Kinase</keyword>
<evidence type="ECO:0000256" key="11">
    <source>
        <dbReference type="ARBA" id="ARBA00023080"/>
    </source>
</evidence>
<evidence type="ECO:0000256" key="8">
    <source>
        <dbReference type="ARBA" id="ARBA00022777"/>
    </source>
</evidence>
<keyword evidence="9 12" id="KW-0067">ATP-binding</keyword>
<proteinExistence type="inferred from homology"/>
<sequence>MERTLVIIKPDAVNRALVGEVLNRFERKGLKIVACKMQYLKDEELFEHYSHLKDKPFFKDLVDFMKHAPSILMVLEGVRAIDAVRQLAGSTYGIEANPGTIRGDYSMSRSNTIIHASDSQESAEKEIERFFDEKEIFQWEKIDFSEVYSVDERA</sequence>
<keyword evidence="12" id="KW-0963">Cytoplasm</keyword>
<evidence type="ECO:0000313" key="16">
    <source>
        <dbReference type="EMBL" id="OQA53428.1"/>
    </source>
</evidence>
<dbReference type="EC" id="2.7.4.6" evidence="3 12"/>
<dbReference type="GO" id="GO:0006183">
    <property type="term" value="P:GTP biosynthetic process"/>
    <property type="evidence" value="ECO:0007669"/>
    <property type="project" value="UniProtKB-UniRule"/>
</dbReference>
<dbReference type="Proteomes" id="UP000485367">
    <property type="component" value="Unassembled WGS sequence"/>
</dbReference>
<evidence type="ECO:0000259" key="15">
    <source>
        <dbReference type="SMART" id="SM00562"/>
    </source>
</evidence>
<evidence type="ECO:0000256" key="14">
    <source>
        <dbReference type="RuleBase" id="RU004011"/>
    </source>
</evidence>
<keyword evidence="7 12" id="KW-0547">Nucleotide-binding</keyword>
<gene>
    <name evidence="12 16" type="primary">ndk</name>
    <name evidence="16" type="ORF">BWY43_00019</name>
</gene>
<comment type="caution">
    <text evidence="12 13">Lacks conserved residue(s) required for the propagation of feature annotation.</text>
</comment>
<dbReference type="GO" id="GO:0004550">
    <property type="term" value="F:nucleoside diphosphate kinase activity"/>
    <property type="evidence" value="ECO:0007669"/>
    <property type="project" value="UniProtKB-UniRule"/>
</dbReference>
<evidence type="ECO:0000256" key="3">
    <source>
        <dbReference type="ARBA" id="ARBA00012966"/>
    </source>
</evidence>
<feature type="binding site" evidence="12">
    <location>
        <position position="85"/>
    </location>
    <ligand>
        <name>ATP</name>
        <dbReference type="ChEBI" id="CHEBI:30616"/>
    </ligand>
</feature>